<protein>
    <submittedName>
        <fullName evidence="2">RHS repeat-associated core domain-containing protein</fullName>
    </submittedName>
</protein>
<comment type="caution">
    <text evidence="2">The sequence shown here is derived from an EMBL/GenBank/DDBJ whole genome shotgun (WGS) entry which is preliminary data.</text>
</comment>
<evidence type="ECO:0000313" key="2">
    <source>
        <dbReference type="EMBL" id="MBC3471381.1"/>
    </source>
</evidence>
<sequence>MNLPLAEPRNTAPKDYHLLATDKNGTVIQTADPNNVALTYTPYGQAPELQLQSSVLGFNGEKIEHSINGYLLGLGHHRAYHPGLMRFLSPDTFSPNSIGGINTYSYCGNNPINHTDPSGHFRIRSLLGHTFRPKLPKRIKNQNNAPLPTPLPTPLPSYEVATGPTPPPTPSPNPPTYAETMRSYPAERTSPLVLKEIKKLQPLVDQYESYLRQQAPKHLRAEERVRYARHATEQLPYGSDLWRHYNEQLITAILEEDYYYRKIAKITSEQKRLQEYVSTLRGTTS</sequence>
<dbReference type="PANTHER" id="PTHR32305:SF15">
    <property type="entry name" value="PROTEIN RHSA-RELATED"/>
    <property type="match status" value="1"/>
</dbReference>
<proteinExistence type="predicted"/>
<keyword evidence="4" id="KW-1185">Reference proteome</keyword>
<dbReference type="InterPro" id="IPR050708">
    <property type="entry name" value="T6SS_VgrG/RHS"/>
</dbReference>
<dbReference type="Proteomes" id="UP000628137">
    <property type="component" value="Unassembled WGS sequence"/>
</dbReference>
<feature type="region of interest" description="Disordered" evidence="1">
    <location>
        <begin position="137"/>
        <end position="178"/>
    </location>
</feature>
<evidence type="ECO:0000256" key="1">
    <source>
        <dbReference type="SAM" id="MobiDB-lite"/>
    </source>
</evidence>
<organism evidence="2">
    <name type="scientific">Pseudomonas vlassakiae</name>
    <dbReference type="NCBI Taxonomy" id="485888"/>
    <lineage>
        <taxon>Bacteria</taxon>
        <taxon>Pseudomonadati</taxon>
        <taxon>Pseudomonadota</taxon>
        <taxon>Gammaproteobacteria</taxon>
        <taxon>Pseudomonadales</taxon>
        <taxon>Pseudomonadaceae</taxon>
        <taxon>Pseudomonas</taxon>
    </lineage>
</organism>
<dbReference type="PANTHER" id="PTHR32305">
    <property type="match status" value="1"/>
</dbReference>
<evidence type="ECO:0000313" key="4">
    <source>
        <dbReference type="Proteomes" id="UP000628137"/>
    </source>
</evidence>
<dbReference type="EMBL" id="JABWRP010000008">
    <property type="protein sequence ID" value="MBC3471381.1"/>
    <property type="molecule type" value="Genomic_DNA"/>
</dbReference>
<evidence type="ECO:0000313" key="3">
    <source>
        <dbReference type="EMBL" id="MBV4542717.1"/>
    </source>
</evidence>
<dbReference type="NCBIfam" id="TIGR03696">
    <property type="entry name" value="Rhs_assc_core"/>
    <property type="match status" value="1"/>
</dbReference>
<dbReference type="InterPro" id="IPR022385">
    <property type="entry name" value="Rhs_assc_core"/>
</dbReference>
<dbReference type="AlphaFoldDB" id="A0A923GJQ5"/>
<reference evidence="2 4" key="1">
    <citation type="journal article" date="2020" name="Microorganisms">
        <title>Reliable Identification of Environmental Pseudomonas Isolates Using the rpoD Gene.</title>
        <authorList>
            <consortium name="The Broad Institute Genome Sequencing Platform"/>
            <person name="Girard L."/>
            <person name="Lood C."/>
            <person name="Rokni-Zadeh H."/>
            <person name="van Noort V."/>
            <person name="Lavigne R."/>
            <person name="De Mot R."/>
        </authorList>
    </citation>
    <scope>NUCLEOTIDE SEQUENCE</scope>
    <source>
        <strain evidence="2 4">RW4S2</strain>
    </source>
</reference>
<dbReference type="EMBL" id="JABWRP020000012">
    <property type="protein sequence ID" value="MBV4542717.1"/>
    <property type="molecule type" value="Genomic_DNA"/>
</dbReference>
<accession>A0A923GJQ5</accession>
<name>A0A923GJQ5_9PSED</name>
<gene>
    <name evidence="3" type="ORF">HU738_016840</name>
    <name evidence="2" type="ORF">HU738_12525</name>
</gene>
<feature type="compositionally biased region" description="Pro residues" evidence="1">
    <location>
        <begin position="164"/>
        <end position="175"/>
    </location>
</feature>
<reference evidence="2" key="2">
    <citation type="submission" date="2020-07" db="EMBL/GenBank/DDBJ databases">
        <authorList>
            <person name="Lood C."/>
            <person name="Girard L."/>
        </authorList>
    </citation>
    <scope>NUCLEOTIDE SEQUENCE</scope>
    <source>
        <strain evidence="2">RW4S2</strain>
    </source>
</reference>
<reference evidence="3" key="3">
    <citation type="submission" date="2021-06" db="EMBL/GenBank/DDBJ databases">
        <title>Updating the genus Pseudomonas: Description of 43 new species and partition of the Pseudomonas putida group.</title>
        <authorList>
            <person name="Girard L."/>
            <person name="Lood C."/>
            <person name="Vandamme P."/>
            <person name="Rokni-Zadeh H."/>
            <person name="Van Noort V."/>
            <person name="Hofte M."/>
            <person name="Lavigne R."/>
            <person name="De Mot R."/>
        </authorList>
    </citation>
    <scope>NUCLEOTIDE SEQUENCE</scope>
    <source>
        <strain evidence="3">RW4S2</strain>
    </source>
</reference>
<dbReference type="Gene3D" id="2.180.10.10">
    <property type="entry name" value="RHS repeat-associated core"/>
    <property type="match status" value="1"/>
</dbReference>